<organism evidence="7 8">
    <name type="scientific">Ceratopteris richardii</name>
    <name type="common">Triangle waterfern</name>
    <dbReference type="NCBI Taxonomy" id="49495"/>
    <lineage>
        <taxon>Eukaryota</taxon>
        <taxon>Viridiplantae</taxon>
        <taxon>Streptophyta</taxon>
        <taxon>Embryophyta</taxon>
        <taxon>Tracheophyta</taxon>
        <taxon>Polypodiopsida</taxon>
        <taxon>Polypodiidae</taxon>
        <taxon>Polypodiales</taxon>
        <taxon>Pteridineae</taxon>
        <taxon>Pteridaceae</taxon>
        <taxon>Parkerioideae</taxon>
        <taxon>Ceratopteris</taxon>
    </lineage>
</organism>
<dbReference type="GO" id="GO:0140664">
    <property type="term" value="F:ATP-dependent DNA damage sensor activity"/>
    <property type="evidence" value="ECO:0007669"/>
    <property type="project" value="InterPro"/>
</dbReference>
<comment type="caution">
    <text evidence="7">The sequence shown here is derived from an EMBL/GenBank/DDBJ whole genome shotgun (WGS) entry which is preliminary data.</text>
</comment>
<dbReference type="SUPFAM" id="SSF52540">
    <property type="entry name" value="P-loop containing nucleoside triphosphate hydrolases"/>
    <property type="match status" value="1"/>
</dbReference>
<dbReference type="GO" id="GO:0005524">
    <property type="term" value="F:ATP binding"/>
    <property type="evidence" value="ECO:0007669"/>
    <property type="project" value="UniProtKB-KW"/>
</dbReference>
<evidence type="ECO:0000313" key="8">
    <source>
        <dbReference type="Proteomes" id="UP000825935"/>
    </source>
</evidence>
<dbReference type="InterPro" id="IPR045076">
    <property type="entry name" value="MutS"/>
</dbReference>
<accession>A0A8T2V0Y2</accession>
<dbReference type="GO" id="GO:0030983">
    <property type="term" value="F:mismatched DNA binding"/>
    <property type="evidence" value="ECO:0007669"/>
    <property type="project" value="InterPro"/>
</dbReference>
<protein>
    <recommendedName>
        <fullName evidence="6">DNA mismatch repair proteins mutS family domain-containing protein</fullName>
    </recommendedName>
</protein>
<dbReference type="Proteomes" id="UP000825935">
    <property type="component" value="Chromosome 3"/>
</dbReference>
<dbReference type="PANTHER" id="PTHR11361:SF148">
    <property type="entry name" value="DNA MISMATCH REPAIR PROTEIN MSH6"/>
    <property type="match status" value="1"/>
</dbReference>
<keyword evidence="2" id="KW-0150">Chloroplast</keyword>
<evidence type="ECO:0000256" key="3">
    <source>
        <dbReference type="ARBA" id="ARBA00022741"/>
    </source>
</evidence>
<dbReference type="OrthoDB" id="10252754at2759"/>
<evidence type="ECO:0000256" key="4">
    <source>
        <dbReference type="ARBA" id="ARBA00022840"/>
    </source>
</evidence>
<dbReference type="InterPro" id="IPR027417">
    <property type="entry name" value="P-loop_NTPase"/>
</dbReference>
<dbReference type="EMBL" id="CM035408">
    <property type="protein sequence ID" value="KAH7441072.1"/>
    <property type="molecule type" value="Genomic_DNA"/>
</dbReference>
<dbReference type="Pfam" id="PF00488">
    <property type="entry name" value="MutS_V"/>
    <property type="match status" value="1"/>
</dbReference>
<evidence type="ECO:0000256" key="2">
    <source>
        <dbReference type="ARBA" id="ARBA00022528"/>
    </source>
</evidence>
<keyword evidence="4" id="KW-0067">ATP-binding</keyword>
<proteinExistence type="inferred from homology"/>
<evidence type="ECO:0000313" key="7">
    <source>
        <dbReference type="EMBL" id="KAH7441072.1"/>
    </source>
</evidence>
<sequence>MYSGHLGTDGLLYTAESCMLSPVDIIFTRIGASDRIMSEQSTFMVECNEAFSVLRYAAPDPLVILDELGRGTFTFDNYVIAYSVLRHLVDSVLVSLCNTLSSSYPGVCCSSTCDP</sequence>
<dbReference type="PANTHER" id="PTHR11361">
    <property type="entry name" value="DNA MISMATCH REPAIR PROTEIN MUTS FAMILY MEMBER"/>
    <property type="match status" value="1"/>
</dbReference>
<dbReference type="GO" id="GO:0032301">
    <property type="term" value="C:MutSalpha complex"/>
    <property type="evidence" value="ECO:0007669"/>
    <property type="project" value="TreeGrafter"/>
</dbReference>
<keyword evidence="2" id="KW-0934">Plastid</keyword>
<name>A0A8T2V0Y2_CERRI</name>
<evidence type="ECO:0000256" key="1">
    <source>
        <dbReference type="ARBA" id="ARBA00006271"/>
    </source>
</evidence>
<gene>
    <name evidence="7" type="ORF">KP509_03G024400</name>
</gene>
<feature type="domain" description="DNA mismatch repair proteins mutS family" evidence="6">
    <location>
        <begin position="8"/>
        <end position="112"/>
    </location>
</feature>
<evidence type="ECO:0000259" key="6">
    <source>
        <dbReference type="SMART" id="SM00534"/>
    </source>
</evidence>
<dbReference type="SMART" id="SM00534">
    <property type="entry name" value="MUTSac"/>
    <property type="match status" value="1"/>
</dbReference>
<dbReference type="AlphaFoldDB" id="A0A8T2V0Y2"/>
<dbReference type="InterPro" id="IPR000432">
    <property type="entry name" value="DNA_mismatch_repair_MutS_C"/>
</dbReference>
<keyword evidence="8" id="KW-1185">Reference proteome</keyword>
<evidence type="ECO:0000256" key="5">
    <source>
        <dbReference type="ARBA" id="ARBA00023125"/>
    </source>
</evidence>
<comment type="similarity">
    <text evidence="1">Belongs to the DNA mismatch repair MutS family.</text>
</comment>
<reference evidence="7" key="1">
    <citation type="submission" date="2021-08" db="EMBL/GenBank/DDBJ databases">
        <title>WGS assembly of Ceratopteris richardii.</title>
        <authorList>
            <person name="Marchant D.B."/>
            <person name="Chen G."/>
            <person name="Jenkins J."/>
            <person name="Shu S."/>
            <person name="Leebens-Mack J."/>
            <person name="Grimwood J."/>
            <person name="Schmutz J."/>
            <person name="Soltis P."/>
            <person name="Soltis D."/>
            <person name="Chen Z.-H."/>
        </authorList>
    </citation>
    <scope>NUCLEOTIDE SEQUENCE</scope>
    <source>
        <strain evidence="7">Whitten #5841</strain>
        <tissue evidence="7">Leaf</tissue>
    </source>
</reference>
<keyword evidence="5" id="KW-0238">DNA-binding</keyword>
<dbReference type="GO" id="GO:0006298">
    <property type="term" value="P:mismatch repair"/>
    <property type="evidence" value="ECO:0007669"/>
    <property type="project" value="InterPro"/>
</dbReference>
<dbReference type="Gene3D" id="3.40.50.300">
    <property type="entry name" value="P-loop containing nucleotide triphosphate hydrolases"/>
    <property type="match status" value="1"/>
</dbReference>
<keyword evidence="3" id="KW-0547">Nucleotide-binding</keyword>